<dbReference type="eggNOG" id="ENOG502SC13">
    <property type="taxonomic scope" value="Eukaryota"/>
</dbReference>
<dbReference type="PROSITE" id="PS51186">
    <property type="entry name" value="GNAT"/>
    <property type="match status" value="1"/>
</dbReference>
<dbReference type="HOGENOM" id="CLU_060131_6_5_1"/>
<dbReference type="GO" id="GO:0016747">
    <property type="term" value="F:acyltransferase activity, transferring groups other than amino-acyl groups"/>
    <property type="evidence" value="ECO:0007669"/>
    <property type="project" value="InterPro"/>
</dbReference>
<keyword evidence="3" id="KW-1185">Reference proteome</keyword>
<protein>
    <recommendedName>
        <fullName evidence="1">N-acetyltransferase domain-containing protein</fullName>
    </recommendedName>
</protein>
<dbReference type="CDD" id="cd04301">
    <property type="entry name" value="NAT_SF"/>
    <property type="match status" value="1"/>
</dbReference>
<dbReference type="Gene3D" id="3.40.630.30">
    <property type="match status" value="1"/>
</dbReference>
<dbReference type="PANTHER" id="PTHR42791">
    <property type="entry name" value="GNAT FAMILY ACETYLTRANSFERASE"/>
    <property type="match status" value="1"/>
</dbReference>
<dbReference type="InterPro" id="IPR000182">
    <property type="entry name" value="GNAT_dom"/>
</dbReference>
<feature type="domain" description="N-acetyltransferase" evidence="1">
    <location>
        <begin position="3"/>
        <end position="213"/>
    </location>
</feature>
<dbReference type="InterPro" id="IPR016181">
    <property type="entry name" value="Acyl_CoA_acyltransferase"/>
</dbReference>
<dbReference type="Pfam" id="PF00583">
    <property type="entry name" value="Acetyltransf_1"/>
    <property type="match status" value="1"/>
</dbReference>
<dbReference type="PANTHER" id="PTHR42791:SF2">
    <property type="entry name" value="N-ACETYLTRANSFERASE DOMAIN-CONTAINING PROTEIN"/>
    <property type="match status" value="1"/>
</dbReference>
<gene>
    <name evidence="2" type="ORF">TRIVIDRAFT_192174</name>
</gene>
<dbReference type="InParanoid" id="G9MVW0"/>
<dbReference type="Proteomes" id="UP000007115">
    <property type="component" value="Unassembled WGS sequence"/>
</dbReference>
<dbReference type="SUPFAM" id="SSF55729">
    <property type="entry name" value="Acyl-CoA N-acyltransferases (Nat)"/>
    <property type="match status" value="1"/>
</dbReference>
<reference evidence="2 3" key="1">
    <citation type="journal article" date="2011" name="Genome Biol.">
        <title>Comparative genome sequence analysis underscores mycoparasitism as the ancestral life style of Trichoderma.</title>
        <authorList>
            <person name="Kubicek C.P."/>
            <person name="Herrera-Estrella A."/>
            <person name="Seidl-Seiboth V."/>
            <person name="Martinez D.A."/>
            <person name="Druzhinina I.S."/>
            <person name="Thon M."/>
            <person name="Zeilinger S."/>
            <person name="Casas-Flores S."/>
            <person name="Horwitz B.A."/>
            <person name="Mukherjee P.K."/>
            <person name="Mukherjee M."/>
            <person name="Kredics L."/>
            <person name="Alcaraz L.D."/>
            <person name="Aerts A."/>
            <person name="Antal Z."/>
            <person name="Atanasova L."/>
            <person name="Cervantes-Badillo M.G."/>
            <person name="Challacombe J."/>
            <person name="Chertkov O."/>
            <person name="McCluskey K."/>
            <person name="Coulpier F."/>
            <person name="Deshpande N."/>
            <person name="von Doehren H."/>
            <person name="Ebbole D.J."/>
            <person name="Esquivel-Naranjo E.U."/>
            <person name="Fekete E."/>
            <person name="Flipphi M."/>
            <person name="Glaser F."/>
            <person name="Gomez-Rodriguez E.Y."/>
            <person name="Gruber S."/>
            <person name="Han C."/>
            <person name="Henrissat B."/>
            <person name="Hermosa R."/>
            <person name="Hernandez-Onate M."/>
            <person name="Karaffa L."/>
            <person name="Kosti I."/>
            <person name="Le Crom S."/>
            <person name="Lindquist E."/>
            <person name="Lucas S."/>
            <person name="Luebeck M."/>
            <person name="Luebeck P.S."/>
            <person name="Margeot A."/>
            <person name="Metz B."/>
            <person name="Misra M."/>
            <person name="Nevalainen H."/>
            <person name="Omann M."/>
            <person name="Packer N."/>
            <person name="Perrone G."/>
            <person name="Uresti-Rivera E.E."/>
            <person name="Salamov A."/>
            <person name="Schmoll M."/>
            <person name="Seiboth B."/>
            <person name="Shapiro H."/>
            <person name="Sukno S."/>
            <person name="Tamayo-Ramos J.A."/>
            <person name="Tisch D."/>
            <person name="Wiest A."/>
            <person name="Wilkinson H.H."/>
            <person name="Zhang M."/>
            <person name="Coutinho P.M."/>
            <person name="Kenerley C.M."/>
            <person name="Monte E."/>
            <person name="Baker S.E."/>
            <person name="Grigoriev I.V."/>
        </authorList>
    </citation>
    <scope>NUCLEOTIDE SEQUENCE [LARGE SCALE GENOMIC DNA]</scope>
    <source>
        <strain evidence="3">Gv29-8 / FGSC 10586</strain>
    </source>
</reference>
<dbReference type="EMBL" id="ABDF02000071">
    <property type="protein sequence ID" value="EHK21435.1"/>
    <property type="molecule type" value="Genomic_DNA"/>
</dbReference>
<evidence type="ECO:0000313" key="2">
    <source>
        <dbReference type="EMBL" id="EHK21435.1"/>
    </source>
</evidence>
<dbReference type="RefSeq" id="XP_013955629.1">
    <property type="nucleotide sequence ID" value="XM_014100154.1"/>
</dbReference>
<evidence type="ECO:0000313" key="3">
    <source>
        <dbReference type="Proteomes" id="UP000007115"/>
    </source>
</evidence>
<dbReference type="OrthoDB" id="10017208at2759"/>
<evidence type="ECO:0000259" key="1">
    <source>
        <dbReference type="PROSITE" id="PS51186"/>
    </source>
</evidence>
<dbReference type="GeneID" id="25789623"/>
<sequence>MTILIRKAKEEEIPAIARLAGEVFHPTTDWITRQVFPLHLQPKDLPDGESSQPWRRLRKAACFNTPNCASIVAVDTTLNNRIVGFAIWDLPIGTEEPPVTPADPELPSDVTDLKVYAELQSILKEDHKATFGDRELKDVWHLDMVGVDPHHQRRGIGKALLTWGVEQATREGRDCYLMATPQGRPLYESFGFDIVRPLNMFGVMHHSMILRAKGK</sequence>
<organism evidence="2 3">
    <name type="scientific">Hypocrea virens (strain Gv29-8 / FGSC 10586)</name>
    <name type="common">Gliocladium virens</name>
    <name type="synonym">Trichoderma virens</name>
    <dbReference type="NCBI Taxonomy" id="413071"/>
    <lineage>
        <taxon>Eukaryota</taxon>
        <taxon>Fungi</taxon>
        <taxon>Dikarya</taxon>
        <taxon>Ascomycota</taxon>
        <taxon>Pezizomycotina</taxon>
        <taxon>Sordariomycetes</taxon>
        <taxon>Hypocreomycetidae</taxon>
        <taxon>Hypocreales</taxon>
        <taxon>Hypocreaceae</taxon>
        <taxon>Trichoderma</taxon>
    </lineage>
</organism>
<dbReference type="AlphaFoldDB" id="G9MVW0"/>
<comment type="caution">
    <text evidence="2">The sequence shown here is derived from an EMBL/GenBank/DDBJ whole genome shotgun (WGS) entry which is preliminary data.</text>
</comment>
<proteinExistence type="predicted"/>
<dbReference type="VEuPathDB" id="FungiDB:TRIVIDRAFT_192174"/>
<dbReference type="OMA" id="RDCYLMA"/>
<name>G9MVW0_HYPVG</name>
<accession>G9MVW0</accession>
<dbReference type="STRING" id="413071.G9MVW0"/>
<dbReference type="InterPro" id="IPR052523">
    <property type="entry name" value="Trichothecene_AcTrans"/>
</dbReference>